<dbReference type="EMBL" id="ML769740">
    <property type="protein sequence ID" value="KAE9388508.1"/>
    <property type="molecule type" value="Genomic_DNA"/>
</dbReference>
<name>A0A6A4GS69_9AGAR</name>
<keyword evidence="2" id="KW-1185">Reference proteome</keyword>
<organism evidence="1 2">
    <name type="scientific">Gymnopus androsaceus JB14</name>
    <dbReference type="NCBI Taxonomy" id="1447944"/>
    <lineage>
        <taxon>Eukaryota</taxon>
        <taxon>Fungi</taxon>
        <taxon>Dikarya</taxon>
        <taxon>Basidiomycota</taxon>
        <taxon>Agaricomycotina</taxon>
        <taxon>Agaricomycetes</taxon>
        <taxon>Agaricomycetidae</taxon>
        <taxon>Agaricales</taxon>
        <taxon>Marasmiineae</taxon>
        <taxon>Omphalotaceae</taxon>
        <taxon>Gymnopus</taxon>
    </lineage>
</organism>
<dbReference type="AlphaFoldDB" id="A0A6A4GS69"/>
<reference evidence="1" key="1">
    <citation type="journal article" date="2019" name="Environ. Microbiol.">
        <title>Fungal ecological strategies reflected in gene transcription - a case study of two litter decomposers.</title>
        <authorList>
            <person name="Barbi F."/>
            <person name="Kohler A."/>
            <person name="Barry K."/>
            <person name="Baskaran P."/>
            <person name="Daum C."/>
            <person name="Fauchery L."/>
            <person name="Ihrmark K."/>
            <person name="Kuo A."/>
            <person name="LaButti K."/>
            <person name="Lipzen A."/>
            <person name="Morin E."/>
            <person name="Grigoriev I.V."/>
            <person name="Henrissat B."/>
            <person name="Lindahl B."/>
            <person name="Martin F."/>
        </authorList>
    </citation>
    <scope>NUCLEOTIDE SEQUENCE</scope>
    <source>
        <strain evidence="1">JB14</strain>
    </source>
</reference>
<accession>A0A6A4GS69</accession>
<gene>
    <name evidence="1" type="ORF">BT96DRAFT_981029</name>
</gene>
<dbReference type="OrthoDB" id="2882017at2759"/>
<sequence>MPGSGQHSVYNKCICIEKVHRVSIEAVMFLMMSMNALPCVYKAIGVCKFPSDVAPKDLQKAWVANPLQYQPMQSGSVSCPESAAGFFSILAEKQILQVEAFTFSVLFLLGKYSNFDYWWQHSIAPALSFHNYKLKDINPRNIHSRCLQLVKMTKEKLQTKIAELKLEDAPHGELRSNQYFQSEEQITKSLYKNHASEIKVIHINFRELEELEREFPGLKGGGVSRVNGDQKPVSCGAHTIYTPEQLHLECVYQDQAKVARCGKHVWVLTTGDPNKPRQPHDKVEMVIYNAWTQNVVEAFGNQVSMSGGTGDGLQAYKGIEATTTRGVDEIFNKAECGLFADAVQDSMAMQEVARYLDPDLFRDLEKMTTDSEKLGRLGGTLFTAHGYIALQHLESLHGEQKGNGMNLDLYILRWAIILQQRPICFWTFDAQLLHGTMLPSVNTVFRMRGGEDNDVSVSSGSHYAARKKDIKRASEHVAVENSRMERERYWNKDD</sequence>
<proteinExistence type="predicted"/>
<evidence type="ECO:0000313" key="1">
    <source>
        <dbReference type="EMBL" id="KAE9388508.1"/>
    </source>
</evidence>
<evidence type="ECO:0000313" key="2">
    <source>
        <dbReference type="Proteomes" id="UP000799118"/>
    </source>
</evidence>
<protein>
    <submittedName>
        <fullName evidence="1">Uncharacterized protein</fullName>
    </submittedName>
</protein>
<dbReference type="Proteomes" id="UP000799118">
    <property type="component" value="Unassembled WGS sequence"/>
</dbReference>